<dbReference type="GO" id="GO:0004347">
    <property type="term" value="F:glucose-6-phosphate isomerase activity"/>
    <property type="evidence" value="ECO:0007669"/>
    <property type="project" value="UniProtKB-UniRule"/>
</dbReference>
<dbReference type="GO" id="GO:0048029">
    <property type="term" value="F:monosaccharide binding"/>
    <property type="evidence" value="ECO:0007669"/>
    <property type="project" value="TreeGrafter"/>
</dbReference>
<sequence>MITFETAHAYLSEDVKSYQKEVTRLHEQLMNKTGKGSDYVGWVEWPNAYDKEEFARIKKAAAVIAKQCDVFLVCGIGGSYLGARAAIETINGLYADKQPEVIFIGNTFSSTYIMQVLNYIKDKEVVVNVISKSGTTTETALAFRLLKQFMEKKYGKAEAAKRIYATTDKNKGTLKTIADKEGYETFAIPDDIGGRFSVITAVGLLPIAVAGIDIDALMEGTRKAYQDLADPNLEKNPAYAYAVARRILEKQGKCAEMLVSYEFQMSSFAEWWKQLFGESEGKDGRGILPCSAVFSTDLHSLGQFIQDGNKMLFETLLMVDKPQQDMIFPEDKDNADGMNYLAGKSLDYVNKMACKGTLEAHEITGKVPNLMITIPELNAESFGYVCYFFFRAVAMSVYLQDSNPFDQPGVEVYKKNMFRLLGKN</sequence>
<dbReference type="Proteomes" id="UP000434036">
    <property type="component" value="Unassembled WGS sequence"/>
</dbReference>
<dbReference type="SUPFAM" id="SSF53697">
    <property type="entry name" value="SIS domain"/>
    <property type="match status" value="1"/>
</dbReference>
<comment type="catalytic activity">
    <reaction evidence="7 8 9">
        <text>alpha-D-glucose 6-phosphate = beta-D-fructose 6-phosphate</text>
        <dbReference type="Rhea" id="RHEA:11816"/>
        <dbReference type="ChEBI" id="CHEBI:57634"/>
        <dbReference type="ChEBI" id="CHEBI:58225"/>
        <dbReference type="EC" id="5.3.1.9"/>
    </reaction>
</comment>
<dbReference type="PROSITE" id="PS00765">
    <property type="entry name" value="P_GLUCOSE_ISOMERASE_1"/>
    <property type="match status" value="1"/>
</dbReference>
<dbReference type="CDD" id="cd05015">
    <property type="entry name" value="SIS_PGI_1"/>
    <property type="match status" value="1"/>
</dbReference>
<dbReference type="FunFam" id="3.40.50.10490:FF:000016">
    <property type="entry name" value="Glucose-6-phosphate isomerase"/>
    <property type="match status" value="1"/>
</dbReference>
<dbReference type="EMBL" id="WUUQ01000001">
    <property type="protein sequence ID" value="MXQ73199.1"/>
    <property type="molecule type" value="Genomic_DNA"/>
</dbReference>
<dbReference type="InterPro" id="IPR035476">
    <property type="entry name" value="SIS_PGI_1"/>
</dbReference>
<comment type="pathway">
    <text evidence="1 8 9">Carbohydrate degradation; glycolysis; D-glyceraldehyde 3-phosphate and glycerone phosphate from D-glucose: step 2/4.</text>
</comment>
<evidence type="ECO:0000256" key="4">
    <source>
        <dbReference type="ARBA" id="ARBA00022490"/>
    </source>
</evidence>
<keyword evidence="5 8" id="KW-0324">Glycolysis</keyword>
<evidence type="ECO:0000313" key="10">
    <source>
        <dbReference type="EMBL" id="MXQ73199.1"/>
    </source>
</evidence>
<protein>
    <recommendedName>
        <fullName evidence="8">Glucose-6-phosphate isomerase</fullName>
        <shortName evidence="8">GPI</shortName>
        <ecNumber evidence="8">5.3.1.9</ecNumber>
    </recommendedName>
    <alternativeName>
        <fullName evidence="8">Phosphoglucose isomerase</fullName>
        <shortName evidence="8">PGI</shortName>
    </alternativeName>
    <alternativeName>
        <fullName evidence="8">Phosphohexose isomerase</fullName>
        <shortName evidence="8">PHI</shortName>
    </alternativeName>
</protein>
<reference evidence="10 11" key="1">
    <citation type="submission" date="2019-12" db="EMBL/GenBank/DDBJ databases">
        <authorList>
            <person name="Yang R."/>
        </authorList>
    </citation>
    <scope>NUCLEOTIDE SEQUENCE [LARGE SCALE GENOMIC DNA]</scope>
    <source>
        <strain evidence="10 11">DONG20-135</strain>
    </source>
</reference>
<evidence type="ECO:0000256" key="7">
    <source>
        <dbReference type="ARBA" id="ARBA00029321"/>
    </source>
</evidence>
<keyword evidence="3 8" id="KW-0312">Gluconeogenesis</keyword>
<organism evidence="10 11">
    <name type="scientific">Copranaerobaculum intestinale</name>
    <dbReference type="NCBI Taxonomy" id="2692629"/>
    <lineage>
        <taxon>Bacteria</taxon>
        <taxon>Bacillati</taxon>
        <taxon>Bacillota</taxon>
        <taxon>Erysipelotrichia</taxon>
        <taxon>Erysipelotrichales</taxon>
        <taxon>Erysipelotrichaceae</taxon>
        <taxon>Copranaerobaculum</taxon>
    </lineage>
</organism>
<keyword evidence="11" id="KW-1185">Reference proteome</keyword>
<comment type="similarity">
    <text evidence="2 8 9">Belongs to the GPI family.</text>
</comment>
<comment type="subcellular location">
    <subcellularLocation>
        <location evidence="8">Cytoplasm</location>
    </subcellularLocation>
</comment>
<evidence type="ECO:0000313" key="11">
    <source>
        <dbReference type="Proteomes" id="UP000434036"/>
    </source>
</evidence>
<dbReference type="PRINTS" id="PR00662">
    <property type="entry name" value="G6PISOMERASE"/>
</dbReference>
<dbReference type="PROSITE" id="PS51463">
    <property type="entry name" value="P_GLUCOSE_ISOMERASE_3"/>
    <property type="match status" value="1"/>
</dbReference>
<dbReference type="Pfam" id="PF00342">
    <property type="entry name" value="PGI"/>
    <property type="match status" value="1"/>
</dbReference>
<dbReference type="Gene3D" id="3.40.50.10490">
    <property type="entry name" value="Glucose-6-phosphate isomerase like protein, domain 1"/>
    <property type="match status" value="2"/>
</dbReference>
<dbReference type="InterPro" id="IPR001672">
    <property type="entry name" value="G6P_Isomerase"/>
</dbReference>
<dbReference type="HAMAP" id="MF_00473">
    <property type="entry name" value="G6P_isomerase"/>
    <property type="match status" value="1"/>
</dbReference>
<dbReference type="GO" id="GO:0005829">
    <property type="term" value="C:cytosol"/>
    <property type="evidence" value="ECO:0007669"/>
    <property type="project" value="TreeGrafter"/>
</dbReference>
<dbReference type="GO" id="GO:0051156">
    <property type="term" value="P:glucose 6-phosphate metabolic process"/>
    <property type="evidence" value="ECO:0007669"/>
    <property type="project" value="TreeGrafter"/>
</dbReference>
<reference evidence="10 11" key="2">
    <citation type="submission" date="2020-01" db="EMBL/GenBank/DDBJ databases">
        <title>Clostridiaceae sp. nov. isolated from the gut of human by culturomics.</title>
        <authorList>
            <person name="Chang Y."/>
        </authorList>
    </citation>
    <scope>NUCLEOTIDE SEQUENCE [LARGE SCALE GENOMIC DNA]</scope>
    <source>
        <strain evidence="10 11">DONG20-135</strain>
    </source>
</reference>
<comment type="caution">
    <text evidence="10">The sequence shown here is derived from an EMBL/GenBank/DDBJ whole genome shotgun (WGS) entry which is preliminary data.</text>
</comment>
<dbReference type="GO" id="GO:0006094">
    <property type="term" value="P:gluconeogenesis"/>
    <property type="evidence" value="ECO:0007669"/>
    <property type="project" value="UniProtKB-UniRule"/>
</dbReference>
<comment type="pathway">
    <text evidence="8">Carbohydrate biosynthesis; gluconeogenesis.</text>
</comment>
<dbReference type="PANTHER" id="PTHR11469">
    <property type="entry name" value="GLUCOSE-6-PHOSPHATE ISOMERASE"/>
    <property type="match status" value="1"/>
</dbReference>
<dbReference type="PANTHER" id="PTHR11469:SF1">
    <property type="entry name" value="GLUCOSE-6-PHOSPHATE ISOMERASE"/>
    <property type="match status" value="1"/>
</dbReference>
<evidence type="ECO:0000256" key="9">
    <source>
        <dbReference type="RuleBase" id="RU000612"/>
    </source>
</evidence>
<evidence type="ECO:0000256" key="6">
    <source>
        <dbReference type="ARBA" id="ARBA00023235"/>
    </source>
</evidence>
<evidence type="ECO:0000256" key="2">
    <source>
        <dbReference type="ARBA" id="ARBA00006604"/>
    </source>
</evidence>
<evidence type="ECO:0000256" key="3">
    <source>
        <dbReference type="ARBA" id="ARBA00022432"/>
    </source>
</evidence>
<dbReference type="RefSeq" id="WP_160624616.1">
    <property type="nucleotide sequence ID" value="NZ_WUUQ01000001.1"/>
</dbReference>
<accession>A0A6N8U9E7</accession>
<dbReference type="GO" id="GO:0097367">
    <property type="term" value="F:carbohydrate derivative binding"/>
    <property type="evidence" value="ECO:0007669"/>
    <property type="project" value="InterPro"/>
</dbReference>
<evidence type="ECO:0000256" key="1">
    <source>
        <dbReference type="ARBA" id="ARBA00004926"/>
    </source>
</evidence>
<dbReference type="InterPro" id="IPR035482">
    <property type="entry name" value="SIS_PGI_2"/>
</dbReference>
<gene>
    <name evidence="8" type="primary">pgi</name>
    <name evidence="10" type="ORF">GSF08_04520</name>
</gene>
<dbReference type="AlphaFoldDB" id="A0A6N8U9E7"/>
<dbReference type="InterPro" id="IPR018189">
    <property type="entry name" value="Phosphoglucose_isomerase_CS"/>
</dbReference>
<proteinExistence type="inferred from homology"/>
<dbReference type="InterPro" id="IPR046348">
    <property type="entry name" value="SIS_dom_sf"/>
</dbReference>
<dbReference type="UniPathway" id="UPA00109">
    <property type="reaction ID" value="UER00181"/>
</dbReference>
<keyword evidence="4 8" id="KW-0963">Cytoplasm</keyword>
<comment type="caution">
    <text evidence="8">Lacks conserved residue(s) required for the propagation of feature annotation.</text>
</comment>
<evidence type="ECO:0000256" key="5">
    <source>
        <dbReference type="ARBA" id="ARBA00023152"/>
    </source>
</evidence>
<feature type="active site" evidence="8">
    <location>
        <position position="414"/>
    </location>
</feature>
<name>A0A6N8U9E7_9FIRM</name>
<keyword evidence="6 8" id="KW-0413">Isomerase</keyword>
<evidence type="ECO:0000256" key="8">
    <source>
        <dbReference type="HAMAP-Rule" id="MF_00473"/>
    </source>
</evidence>
<dbReference type="UniPathway" id="UPA00138"/>
<feature type="active site" description="Proton donor" evidence="8">
    <location>
        <position position="278"/>
    </location>
</feature>
<dbReference type="EC" id="5.3.1.9" evidence="8"/>
<dbReference type="NCBIfam" id="NF010697">
    <property type="entry name" value="PRK14097.1"/>
    <property type="match status" value="1"/>
</dbReference>
<dbReference type="GO" id="GO:0006096">
    <property type="term" value="P:glycolytic process"/>
    <property type="evidence" value="ECO:0007669"/>
    <property type="project" value="UniProtKB-UniRule"/>
</dbReference>
<dbReference type="CDD" id="cd05016">
    <property type="entry name" value="SIS_PGI_2"/>
    <property type="match status" value="1"/>
</dbReference>
<comment type="function">
    <text evidence="8">Catalyzes the reversible isomerization of glucose-6-phosphate to fructose-6-phosphate.</text>
</comment>